<dbReference type="EMBL" id="BJWL01000026">
    <property type="protein sequence ID" value="GFZ17708.1"/>
    <property type="molecule type" value="Genomic_DNA"/>
</dbReference>
<sequence>MMGDGKLVKGDKLISRRVRFWGFHGVKLEEERPGRKLWVDVDPVKVMVVVVMVMKKVSDLSFDNMTIYNGASGGVADDTDSW</sequence>
<comment type="caution">
    <text evidence="1">The sequence shown here is derived from an EMBL/GenBank/DDBJ whole genome shotgun (WGS) entry which is preliminary data.</text>
</comment>
<dbReference type="Proteomes" id="UP000585474">
    <property type="component" value="Unassembled WGS sequence"/>
</dbReference>
<organism evidence="1 2">
    <name type="scientific">Actinidia rufa</name>
    <dbReference type="NCBI Taxonomy" id="165716"/>
    <lineage>
        <taxon>Eukaryota</taxon>
        <taxon>Viridiplantae</taxon>
        <taxon>Streptophyta</taxon>
        <taxon>Embryophyta</taxon>
        <taxon>Tracheophyta</taxon>
        <taxon>Spermatophyta</taxon>
        <taxon>Magnoliopsida</taxon>
        <taxon>eudicotyledons</taxon>
        <taxon>Gunneridae</taxon>
        <taxon>Pentapetalae</taxon>
        <taxon>asterids</taxon>
        <taxon>Ericales</taxon>
        <taxon>Actinidiaceae</taxon>
        <taxon>Actinidia</taxon>
    </lineage>
</organism>
<protein>
    <submittedName>
        <fullName evidence="1">Uncharacterized protein</fullName>
    </submittedName>
</protein>
<proteinExistence type="predicted"/>
<keyword evidence="2" id="KW-1185">Reference proteome</keyword>
<evidence type="ECO:0000313" key="1">
    <source>
        <dbReference type="EMBL" id="GFZ17708.1"/>
    </source>
</evidence>
<accession>A0A7J0H3W2</accession>
<gene>
    <name evidence="1" type="ORF">Acr_26g0009780</name>
</gene>
<reference evidence="1 2" key="1">
    <citation type="submission" date="2019-07" db="EMBL/GenBank/DDBJ databases">
        <title>De Novo Assembly of kiwifruit Actinidia rufa.</title>
        <authorList>
            <person name="Sugita-Konishi S."/>
            <person name="Sato K."/>
            <person name="Mori E."/>
            <person name="Abe Y."/>
            <person name="Kisaki G."/>
            <person name="Hamano K."/>
            <person name="Suezawa K."/>
            <person name="Otani M."/>
            <person name="Fukuda T."/>
            <person name="Manabe T."/>
            <person name="Gomi K."/>
            <person name="Tabuchi M."/>
            <person name="Akimitsu K."/>
            <person name="Kataoka I."/>
        </authorList>
    </citation>
    <scope>NUCLEOTIDE SEQUENCE [LARGE SCALE GENOMIC DNA]</scope>
    <source>
        <strain evidence="2">cv. Fuchu</strain>
    </source>
</reference>
<evidence type="ECO:0000313" key="2">
    <source>
        <dbReference type="Proteomes" id="UP000585474"/>
    </source>
</evidence>
<dbReference type="AlphaFoldDB" id="A0A7J0H3W2"/>
<name>A0A7J0H3W2_9ERIC</name>